<keyword evidence="2" id="KW-1185">Reference proteome</keyword>
<reference evidence="1 2" key="1">
    <citation type="submission" date="2020-04" db="EMBL/GenBank/DDBJ databases">
        <title>Perkinsus olseni comparative genomics.</title>
        <authorList>
            <person name="Bogema D.R."/>
        </authorList>
    </citation>
    <scope>NUCLEOTIDE SEQUENCE [LARGE SCALE GENOMIC DNA]</scope>
    <source>
        <strain evidence="1 2">ATCC PRA-207</strain>
    </source>
</reference>
<feature type="non-terminal residue" evidence="1">
    <location>
        <position position="1"/>
    </location>
</feature>
<feature type="non-terminal residue" evidence="1">
    <location>
        <position position="255"/>
    </location>
</feature>
<dbReference type="AlphaFoldDB" id="A0A7J6QVK7"/>
<dbReference type="EMBL" id="JABANO010029965">
    <property type="protein sequence ID" value="KAF4712669.1"/>
    <property type="molecule type" value="Genomic_DNA"/>
</dbReference>
<comment type="caution">
    <text evidence="1">The sequence shown here is derived from an EMBL/GenBank/DDBJ whole genome shotgun (WGS) entry which is preliminary data.</text>
</comment>
<gene>
    <name evidence="1" type="ORF">FOZ63_029722</name>
</gene>
<accession>A0A7J6QVK7</accession>
<evidence type="ECO:0000313" key="2">
    <source>
        <dbReference type="Proteomes" id="UP000553632"/>
    </source>
</evidence>
<evidence type="ECO:0000313" key="1">
    <source>
        <dbReference type="EMBL" id="KAF4712669.1"/>
    </source>
</evidence>
<dbReference type="Proteomes" id="UP000553632">
    <property type="component" value="Unassembled WGS sequence"/>
</dbReference>
<protein>
    <submittedName>
        <fullName evidence="1">Uncharacterized protein</fullName>
    </submittedName>
</protein>
<sequence>RGAIKCISVSGEIFARWRFATVKSARRLRRIKRGLLERVVIPRFNRLLQQALVGWSAHASFAKAVEPWLVVGADRKTMDAHFKSWWKHVSRKRDLSARQASLIQMNRRRTLFRSLLAFRVHNDLLDRARSLHAWIQLQSLSESGTAYCGRPEPAGSAVTYAWLDKANFLDSSDRARKNLCGVVAASTGWCFNGWFDTARGIRFTRLAYRELIGHHFISWRDKTVSSSRLRGIAYGLLVRQLRSAWGVFREAIRLR</sequence>
<organism evidence="1 2">
    <name type="scientific">Perkinsus olseni</name>
    <name type="common">Perkinsus atlanticus</name>
    <dbReference type="NCBI Taxonomy" id="32597"/>
    <lineage>
        <taxon>Eukaryota</taxon>
        <taxon>Sar</taxon>
        <taxon>Alveolata</taxon>
        <taxon>Perkinsozoa</taxon>
        <taxon>Perkinsea</taxon>
        <taxon>Perkinsida</taxon>
        <taxon>Perkinsidae</taxon>
        <taxon>Perkinsus</taxon>
    </lineage>
</organism>
<proteinExistence type="predicted"/>
<name>A0A7J6QVK7_PEROL</name>